<dbReference type="Proteomes" id="UP000315471">
    <property type="component" value="Unassembled WGS sequence"/>
</dbReference>
<evidence type="ECO:0000313" key="1">
    <source>
        <dbReference type="EMBL" id="TWU45111.1"/>
    </source>
</evidence>
<name>A0A5C6EBG7_9BACT</name>
<dbReference type="EMBL" id="SJPY01000001">
    <property type="protein sequence ID" value="TWU45111.1"/>
    <property type="molecule type" value="Genomic_DNA"/>
</dbReference>
<comment type="caution">
    <text evidence="1">The sequence shown here is derived from an EMBL/GenBank/DDBJ whole genome shotgun (WGS) entry which is preliminary data.</text>
</comment>
<accession>A0A5C6EBG7</accession>
<gene>
    <name evidence="1" type="ORF">Q31b_02820</name>
</gene>
<dbReference type="RefSeq" id="WP_146597880.1">
    <property type="nucleotide sequence ID" value="NZ_SJPY01000001.1"/>
</dbReference>
<evidence type="ECO:0008006" key="3">
    <source>
        <dbReference type="Google" id="ProtNLM"/>
    </source>
</evidence>
<evidence type="ECO:0000313" key="2">
    <source>
        <dbReference type="Proteomes" id="UP000315471"/>
    </source>
</evidence>
<organism evidence="1 2">
    <name type="scientific">Novipirellula aureliae</name>
    <dbReference type="NCBI Taxonomy" id="2527966"/>
    <lineage>
        <taxon>Bacteria</taxon>
        <taxon>Pseudomonadati</taxon>
        <taxon>Planctomycetota</taxon>
        <taxon>Planctomycetia</taxon>
        <taxon>Pirellulales</taxon>
        <taxon>Pirellulaceae</taxon>
        <taxon>Novipirellula</taxon>
    </lineage>
</organism>
<dbReference type="OrthoDB" id="285633at2"/>
<protein>
    <recommendedName>
        <fullName evidence="3">Carboxypeptidase regulatory-like domain-containing protein</fullName>
    </recommendedName>
</protein>
<dbReference type="AlphaFoldDB" id="A0A5C6EBG7"/>
<keyword evidence="2" id="KW-1185">Reference proteome</keyword>
<sequence length="156" mass="16450">MKHTNHLQFHVSLINAVAFAALIFPGCSESKPIDVDLYPVVGTVLLDGQPAVGATLKFIPVDSDTGTADSSKPKYRRAPAATVDANGRFQASFDGIGDGAPLGTYKVVVFMLQTPEGGGFPTDRFGGKYLDESKPVAMITVTEGDNDCGVIELKST</sequence>
<reference evidence="1 2" key="1">
    <citation type="submission" date="2019-02" db="EMBL/GenBank/DDBJ databases">
        <title>Deep-cultivation of Planctomycetes and their phenomic and genomic characterization uncovers novel biology.</title>
        <authorList>
            <person name="Wiegand S."/>
            <person name="Jogler M."/>
            <person name="Boedeker C."/>
            <person name="Pinto D."/>
            <person name="Vollmers J."/>
            <person name="Rivas-Marin E."/>
            <person name="Kohn T."/>
            <person name="Peeters S.H."/>
            <person name="Heuer A."/>
            <person name="Rast P."/>
            <person name="Oberbeckmann S."/>
            <person name="Bunk B."/>
            <person name="Jeske O."/>
            <person name="Meyerdierks A."/>
            <person name="Storesund J.E."/>
            <person name="Kallscheuer N."/>
            <person name="Luecker S."/>
            <person name="Lage O.M."/>
            <person name="Pohl T."/>
            <person name="Merkel B.J."/>
            <person name="Hornburger P."/>
            <person name="Mueller R.-W."/>
            <person name="Bruemmer F."/>
            <person name="Labrenz M."/>
            <person name="Spormann A.M."/>
            <person name="Op Den Camp H."/>
            <person name="Overmann J."/>
            <person name="Amann R."/>
            <person name="Jetten M.S.M."/>
            <person name="Mascher T."/>
            <person name="Medema M.H."/>
            <person name="Devos D.P."/>
            <person name="Kaster A.-K."/>
            <person name="Ovreas L."/>
            <person name="Rohde M."/>
            <person name="Galperin M.Y."/>
            <person name="Jogler C."/>
        </authorList>
    </citation>
    <scope>NUCLEOTIDE SEQUENCE [LARGE SCALE GENOMIC DNA]</scope>
    <source>
        <strain evidence="1 2">Q31b</strain>
    </source>
</reference>
<proteinExistence type="predicted"/>